<accession>A0A915L6E3</accession>
<proteinExistence type="predicted"/>
<dbReference type="Proteomes" id="UP000887565">
    <property type="component" value="Unplaced"/>
</dbReference>
<protein>
    <submittedName>
        <fullName evidence="2">Uncharacterized protein</fullName>
    </submittedName>
</protein>
<evidence type="ECO:0000313" key="1">
    <source>
        <dbReference type="Proteomes" id="UP000887565"/>
    </source>
</evidence>
<evidence type="ECO:0000313" key="2">
    <source>
        <dbReference type="WBParaSite" id="nRc.2.0.1.t45350-RA"/>
    </source>
</evidence>
<keyword evidence="1" id="KW-1185">Reference proteome</keyword>
<dbReference type="WBParaSite" id="nRc.2.0.1.t45350-RA">
    <property type="protein sequence ID" value="nRc.2.0.1.t45350-RA"/>
    <property type="gene ID" value="nRc.2.0.1.g45350"/>
</dbReference>
<dbReference type="AlphaFoldDB" id="A0A915L6E3"/>
<reference evidence="2" key="1">
    <citation type="submission" date="2022-11" db="UniProtKB">
        <authorList>
            <consortium name="WormBaseParasite"/>
        </authorList>
    </citation>
    <scope>IDENTIFICATION</scope>
</reference>
<organism evidence="1 2">
    <name type="scientific">Romanomermis culicivorax</name>
    <name type="common">Nematode worm</name>
    <dbReference type="NCBI Taxonomy" id="13658"/>
    <lineage>
        <taxon>Eukaryota</taxon>
        <taxon>Metazoa</taxon>
        <taxon>Ecdysozoa</taxon>
        <taxon>Nematoda</taxon>
        <taxon>Enoplea</taxon>
        <taxon>Dorylaimia</taxon>
        <taxon>Mermithida</taxon>
        <taxon>Mermithoidea</taxon>
        <taxon>Mermithidae</taxon>
        <taxon>Romanomermis</taxon>
    </lineage>
</organism>
<name>A0A915L6E3_ROMCU</name>
<sequence>MRIPTKDYFLSRQFDEKPFTSENPLFSGDRNLSNRALVVFNFGLTTTKMSRQPTKFLGWLVLDEPMGFVQIYPDMKISPGHITSQ</sequence>